<dbReference type="AlphaFoldDB" id="A0A699JSK5"/>
<protein>
    <recommendedName>
        <fullName evidence="3">Synaptobrevin, longin-like domain protein</fullName>
    </recommendedName>
</protein>
<dbReference type="EMBL" id="BKCJ010437178">
    <property type="protein sequence ID" value="GFA51308.1"/>
    <property type="molecule type" value="Genomic_DNA"/>
</dbReference>
<evidence type="ECO:0008006" key="3">
    <source>
        <dbReference type="Google" id="ProtNLM"/>
    </source>
</evidence>
<name>A0A699JSK5_TANCI</name>
<feature type="non-terminal residue" evidence="2">
    <location>
        <position position="1"/>
    </location>
</feature>
<gene>
    <name evidence="2" type="ORF">Tci_623280</name>
</gene>
<feature type="region of interest" description="Disordered" evidence="1">
    <location>
        <begin position="205"/>
        <end position="225"/>
    </location>
</feature>
<sequence>FWATTSVKMANDVVKLRALIDGNRVVVPEDVIRQDLCLDDADGVECLPNKEIYTKLTCMGYEKPPPKLTFYKAFFSAQWKFLIHTLVQCICTKRTAWNEFSYSMESADICLATGRKFNFSKYIFDSMVRNANSPTKFLKYLRFLQVIINAQLNDLSFHNNQYTSPALTQKVFANMRRVGKGFSRVETPLFATVLVQPQAKVEEDEVVVPNAATPPSPTTGPSLPP</sequence>
<proteinExistence type="predicted"/>
<comment type="caution">
    <text evidence="2">The sequence shown here is derived from an EMBL/GenBank/DDBJ whole genome shotgun (WGS) entry which is preliminary data.</text>
</comment>
<reference evidence="2" key="1">
    <citation type="journal article" date="2019" name="Sci. Rep.">
        <title>Draft genome of Tanacetum cinerariifolium, the natural source of mosquito coil.</title>
        <authorList>
            <person name="Yamashiro T."/>
            <person name="Shiraishi A."/>
            <person name="Satake H."/>
            <person name="Nakayama K."/>
        </authorList>
    </citation>
    <scope>NUCLEOTIDE SEQUENCE</scope>
</reference>
<accession>A0A699JSK5</accession>
<evidence type="ECO:0000313" key="2">
    <source>
        <dbReference type="EMBL" id="GFA51308.1"/>
    </source>
</evidence>
<evidence type="ECO:0000256" key="1">
    <source>
        <dbReference type="SAM" id="MobiDB-lite"/>
    </source>
</evidence>
<organism evidence="2">
    <name type="scientific">Tanacetum cinerariifolium</name>
    <name type="common">Dalmatian daisy</name>
    <name type="synonym">Chrysanthemum cinerariifolium</name>
    <dbReference type="NCBI Taxonomy" id="118510"/>
    <lineage>
        <taxon>Eukaryota</taxon>
        <taxon>Viridiplantae</taxon>
        <taxon>Streptophyta</taxon>
        <taxon>Embryophyta</taxon>
        <taxon>Tracheophyta</taxon>
        <taxon>Spermatophyta</taxon>
        <taxon>Magnoliopsida</taxon>
        <taxon>eudicotyledons</taxon>
        <taxon>Gunneridae</taxon>
        <taxon>Pentapetalae</taxon>
        <taxon>asterids</taxon>
        <taxon>campanulids</taxon>
        <taxon>Asterales</taxon>
        <taxon>Asteraceae</taxon>
        <taxon>Asteroideae</taxon>
        <taxon>Anthemideae</taxon>
        <taxon>Anthemidinae</taxon>
        <taxon>Tanacetum</taxon>
    </lineage>
</organism>
<feature type="compositionally biased region" description="Pro residues" evidence="1">
    <location>
        <begin position="212"/>
        <end position="225"/>
    </location>
</feature>